<evidence type="ECO:0000313" key="2">
    <source>
        <dbReference type="Proteomes" id="UP000294692"/>
    </source>
</evidence>
<keyword evidence="2" id="KW-1185">Reference proteome</keyword>
<gene>
    <name evidence="1" type="ORF">EV686_110112</name>
</gene>
<dbReference type="AlphaFoldDB" id="A0A4R3UVC4"/>
<accession>A0A4R3UVC4</accession>
<dbReference type="RefSeq" id="WP_132477982.1">
    <property type="nucleotide sequence ID" value="NZ_JBHRVM010000001.1"/>
</dbReference>
<dbReference type="Proteomes" id="UP000294692">
    <property type="component" value="Unassembled WGS sequence"/>
</dbReference>
<proteinExistence type="predicted"/>
<comment type="caution">
    <text evidence="1">The sequence shown here is derived from an EMBL/GenBank/DDBJ whole genome shotgun (WGS) entry which is preliminary data.</text>
</comment>
<name>A0A4R3UVC4_9BURK</name>
<sequence length="135" mass="15344">MSGLDARMELEGFNNIPRRLFKRGPLRRAFRRSGQVVAKEARKRISARGPGVGEYPLKRSGRLQKSIKVRVSKAGLLVKVFHEKRQDMKDFYPAFLHYGTSRGLASRGNWIADALRSKEAEVRRTLTQGMDEALS</sequence>
<protein>
    <recommendedName>
        <fullName evidence="3">HK97 gp10 family phage protein</fullName>
    </recommendedName>
</protein>
<organism evidence="1 2">
    <name type="scientific">Paracandidimonas soli</name>
    <dbReference type="NCBI Taxonomy" id="1917182"/>
    <lineage>
        <taxon>Bacteria</taxon>
        <taxon>Pseudomonadati</taxon>
        <taxon>Pseudomonadota</taxon>
        <taxon>Betaproteobacteria</taxon>
        <taxon>Burkholderiales</taxon>
        <taxon>Alcaligenaceae</taxon>
        <taxon>Paracandidimonas</taxon>
    </lineage>
</organism>
<evidence type="ECO:0000313" key="1">
    <source>
        <dbReference type="EMBL" id="TCU93944.1"/>
    </source>
</evidence>
<evidence type="ECO:0008006" key="3">
    <source>
        <dbReference type="Google" id="ProtNLM"/>
    </source>
</evidence>
<dbReference type="OrthoDB" id="6876814at2"/>
<dbReference type="EMBL" id="SMBX01000010">
    <property type="protein sequence ID" value="TCU93944.1"/>
    <property type="molecule type" value="Genomic_DNA"/>
</dbReference>
<reference evidence="1 2" key="1">
    <citation type="submission" date="2019-03" db="EMBL/GenBank/DDBJ databases">
        <title>Genomic Encyclopedia of Type Strains, Phase IV (KMG-IV): sequencing the most valuable type-strain genomes for metagenomic binning, comparative biology and taxonomic classification.</title>
        <authorList>
            <person name="Goeker M."/>
        </authorList>
    </citation>
    <scope>NUCLEOTIDE SEQUENCE [LARGE SCALE GENOMIC DNA]</scope>
    <source>
        <strain evidence="1 2">DSM 100048</strain>
    </source>
</reference>